<organism evidence="2 3">
    <name type="scientific">Halovibrio salipaludis</name>
    <dbReference type="NCBI Taxonomy" id="2032626"/>
    <lineage>
        <taxon>Bacteria</taxon>
        <taxon>Pseudomonadati</taxon>
        <taxon>Pseudomonadota</taxon>
        <taxon>Gammaproteobacteria</taxon>
        <taxon>Oceanospirillales</taxon>
        <taxon>Halomonadaceae</taxon>
        <taxon>Halovibrio</taxon>
    </lineage>
</organism>
<dbReference type="Gene3D" id="1.10.3210.10">
    <property type="entry name" value="Hypothetical protein af1432"/>
    <property type="match status" value="1"/>
</dbReference>
<dbReference type="PROSITE" id="PS51833">
    <property type="entry name" value="HDOD"/>
    <property type="match status" value="1"/>
</dbReference>
<dbReference type="Pfam" id="PF08668">
    <property type="entry name" value="HDOD"/>
    <property type="match status" value="1"/>
</dbReference>
<dbReference type="Proteomes" id="UP000218896">
    <property type="component" value="Unassembled WGS sequence"/>
</dbReference>
<comment type="caution">
    <text evidence="2">The sequence shown here is derived from an EMBL/GenBank/DDBJ whole genome shotgun (WGS) entry which is preliminary data.</text>
</comment>
<name>A0A2A2F2N1_9GAMM</name>
<keyword evidence="3" id="KW-1185">Reference proteome</keyword>
<dbReference type="InterPro" id="IPR052340">
    <property type="entry name" value="RNase_Y/CdgJ"/>
</dbReference>
<proteinExistence type="predicted"/>
<dbReference type="PANTHER" id="PTHR33525:SF6">
    <property type="entry name" value="HDOD DOMAIN-CONTAINING PROTEIN"/>
    <property type="match status" value="1"/>
</dbReference>
<accession>A0A2A2F2N1</accession>
<protein>
    <submittedName>
        <fullName evidence="2">Histidine kinase</fullName>
    </submittedName>
</protein>
<dbReference type="SUPFAM" id="SSF109604">
    <property type="entry name" value="HD-domain/PDEase-like"/>
    <property type="match status" value="1"/>
</dbReference>
<dbReference type="GO" id="GO:0016301">
    <property type="term" value="F:kinase activity"/>
    <property type="evidence" value="ECO:0007669"/>
    <property type="project" value="UniProtKB-KW"/>
</dbReference>
<reference evidence="2 3" key="1">
    <citation type="submission" date="2017-08" db="EMBL/GenBank/DDBJ databases">
        <title>Halovibrio sewagensis sp. nov., isolated from wastewater of high salinity.</title>
        <authorList>
            <person name="Dong X."/>
            <person name="Zhang G."/>
        </authorList>
    </citation>
    <scope>NUCLEOTIDE SEQUENCE [LARGE SCALE GENOMIC DNA]</scope>
    <source>
        <strain evidence="2 3">YL5-2</strain>
    </source>
</reference>
<gene>
    <name evidence="2" type="ORF">CK501_12955</name>
</gene>
<dbReference type="EMBL" id="NSKD01000006">
    <property type="protein sequence ID" value="PAU79706.1"/>
    <property type="molecule type" value="Genomic_DNA"/>
</dbReference>
<keyword evidence="2" id="KW-0808">Transferase</keyword>
<dbReference type="PANTHER" id="PTHR33525">
    <property type="match status" value="1"/>
</dbReference>
<evidence type="ECO:0000313" key="2">
    <source>
        <dbReference type="EMBL" id="PAU79706.1"/>
    </source>
</evidence>
<sequence>MPAELTDEQIHNVLQGIRIPPQPQIMVDLQMEQAMPDPDIEQIAKLIRQDVSLSGMMLKFVNSPFLQHSNQISSIEQAVALLGPTTVINIINGLSIKGEMSDQAIRAMTRFWDTATDIAQVSAHIARAIGAKNPDESYAVGLFHNAGIPLMMERFPDYDDVMMESYARNEPRLIDVENRTLNTNHAVVGYYVAKSWNLPPHLCEVIADHHNVQQVFAQTGTRAQERKTLLATLKIAEHICGNFAILGQQEEDHEWQRLQQDLLIHTGLSQYDLEEMAQNFRDMGITVHGDY</sequence>
<dbReference type="OrthoDB" id="9784953at2"/>
<keyword evidence="2" id="KW-0418">Kinase</keyword>
<dbReference type="RefSeq" id="WP_095618163.1">
    <property type="nucleotide sequence ID" value="NZ_NSKD01000006.1"/>
</dbReference>
<dbReference type="InterPro" id="IPR013976">
    <property type="entry name" value="HDOD"/>
</dbReference>
<evidence type="ECO:0000313" key="3">
    <source>
        <dbReference type="Proteomes" id="UP000218896"/>
    </source>
</evidence>
<feature type="domain" description="HDOD" evidence="1">
    <location>
        <begin position="19"/>
        <end position="212"/>
    </location>
</feature>
<evidence type="ECO:0000259" key="1">
    <source>
        <dbReference type="PROSITE" id="PS51833"/>
    </source>
</evidence>
<dbReference type="AlphaFoldDB" id="A0A2A2F2N1"/>